<dbReference type="PANTHER" id="PTHR13142">
    <property type="entry name" value="INNER CENTROMERE PROTEIN"/>
    <property type="match status" value="1"/>
</dbReference>
<protein>
    <submittedName>
        <fullName evidence="10">Inner centromere protein</fullName>
    </submittedName>
</protein>
<comment type="similarity">
    <text evidence="3">Belongs to the INCENP family.</text>
</comment>
<dbReference type="PANTHER" id="PTHR13142:SF1">
    <property type="entry name" value="INNER CENTROMERE PROTEIN"/>
    <property type="match status" value="1"/>
</dbReference>
<evidence type="ECO:0000256" key="3">
    <source>
        <dbReference type="ARBA" id="ARBA00010042"/>
    </source>
</evidence>
<feature type="region of interest" description="Disordered" evidence="8">
    <location>
        <begin position="220"/>
        <end position="240"/>
    </location>
</feature>
<accession>A0AAD8F3R3</accession>
<feature type="compositionally biased region" description="Acidic residues" evidence="8">
    <location>
        <begin position="883"/>
        <end position="899"/>
    </location>
</feature>
<feature type="compositionally biased region" description="Basic and acidic residues" evidence="8">
    <location>
        <begin position="729"/>
        <end position="757"/>
    </location>
</feature>
<feature type="compositionally biased region" description="Basic and acidic residues" evidence="8">
    <location>
        <begin position="485"/>
        <end position="497"/>
    </location>
</feature>
<evidence type="ECO:0000256" key="7">
    <source>
        <dbReference type="ARBA" id="ARBA00023242"/>
    </source>
</evidence>
<evidence type="ECO:0000256" key="5">
    <source>
        <dbReference type="ARBA" id="ARBA00022829"/>
    </source>
</evidence>
<evidence type="ECO:0000313" key="10">
    <source>
        <dbReference type="EMBL" id="KAK0050210.1"/>
    </source>
</evidence>
<keyword evidence="5" id="KW-0159">Chromosome partition</keyword>
<feature type="region of interest" description="Disordered" evidence="8">
    <location>
        <begin position="111"/>
        <end position="168"/>
    </location>
</feature>
<evidence type="ECO:0000256" key="8">
    <source>
        <dbReference type="SAM" id="MobiDB-lite"/>
    </source>
</evidence>
<feature type="compositionally biased region" description="Basic and acidic residues" evidence="8">
    <location>
        <begin position="331"/>
        <end position="362"/>
    </location>
</feature>
<dbReference type="GO" id="GO:0051257">
    <property type="term" value="P:meiotic spindle midzone assembly"/>
    <property type="evidence" value="ECO:0007669"/>
    <property type="project" value="TreeGrafter"/>
</dbReference>
<comment type="subcellular location">
    <subcellularLocation>
        <location evidence="2">Cytoplasm</location>
        <location evidence="2">Cytoskeleton</location>
        <location evidence="2">Spindle</location>
    </subcellularLocation>
    <subcellularLocation>
        <location evidence="1">Nucleus</location>
    </subcellularLocation>
</comment>
<evidence type="ECO:0000313" key="11">
    <source>
        <dbReference type="Proteomes" id="UP001233172"/>
    </source>
</evidence>
<feature type="compositionally biased region" description="Basic and acidic residues" evidence="8">
    <location>
        <begin position="228"/>
        <end position="240"/>
    </location>
</feature>
<dbReference type="GO" id="GO:0000776">
    <property type="term" value="C:kinetochore"/>
    <property type="evidence" value="ECO:0007669"/>
    <property type="project" value="TreeGrafter"/>
</dbReference>
<dbReference type="AlphaFoldDB" id="A0AAD8F3R3"/>
<feature type="region of interest" description="Disordered" evidence="8">
    <location>
        <begin position="331"/>
        <end position="367"/>
    </location>
</feature>
<name>A0AAD8F3R3_BIOPF</name>
<dbReference type="EMBL" id="JASAOG010000117">
    <property type="protein sequence ID" value="KAK0050210.1"/>
    <property type="molecule type" value="Genomic_DNA"/>
</dbReference>
<feature type="compositionally biased region" description="Basic residues" evidence="8">
    <location>
        <begin position="146"/>
        <end position="155"/>
    </location>
</feature>
<keyword evidence="6" id="KW-0206">Cytoskeleton</keyword>
<feature type="domain" description="Inner centromere protein ARK-binding" evidence="9">
    <location>
        <begin position="888"/>
        <end position="946"/>
    </location>
</feature>
<feature type="region of interest" description="Disordered" evidence="8">
    <location>
        <begin position="729"/>
        <end position="775"/>
    </location>
</feature>
<sequence length="964" mass="110486">MENAWRTNFHLACSSLLIPLEECQKAVDKAFADIELDFTWLEEIKNEAFMLFSKKRNKLEIMPKTPSQKLPRQRKTKRKLSELNEDKENELNISNCVPTKLKFEGCSPNEDRLASEETEVKNGRPVRNCKTTRPNYSEEDDDKPKRVVRQSRRQLNKSQAVKKTEISPSVKDRTKAYEDLIKKSATKSPVPTSLTRNVACHDMMTPTSTKESAVSRQASTLPAQASEVKVKNGAPKDKPDLKITKQGETVQVNSKVNVECQLRMTEKDNLEQHGSSLDETQVMVTEVFEIEAHTKAVKLKEFEMVKSKTTSIIEVSLGSKTDIQQIVAEEIDKVSDQQSRPKSDQRKKQQSDQKKSQNDLKKNKPQVSELDVTQVVVTEVFEIENEKPALLKGSEMVKIKTIPLGTTDELQDSNKNINNSTNETDKSLPCTTNVDTIFIKPNDVGKAGTAATSKSKKESASTKTDEEIEVGRSTRTRTRAMQQKQMEKSVKDQEDTTNRSTAESQSNLNATFTKEDDGSMARTTRTKTRLKKEQENKEIETETEGARTRTRAAKLAVTTVSAASETVKPNLEDKYRCGLKRPVEERGLSPCPKRTRSYQLEKPIEVPNSPSRIEAINKDVLKSPRRSPKAFKFNSAQKKISGFTNRTPGFGMNTSRLFTFVKSTPQSSGQIHSFLKRNSPSPVLTMQVIQEQKKKRMLEKETRDIERMKKAAEMKKRKIEEMKRIREEKERKVAEMKERKLREEQEMKERLNKKLEEQSAMNEKMMEAKLREEREKQRLRLKKQLEADARRKQEEEERLRKLAEQEKERLKQQEEEKKYLAQVEAQKLEMQKLINKHNHTLKTNVSSSSLVTQTAAQDKSLNSYDLTPVKDKQVNIANKDPESYDIEDMGSDESTDDDEAPKKQIPKWATGIDLNVALIRQHANPPDLFALFRHCCLEPPDLEKVFNGTKKRRYKERTSSAIWN</sequence>
<keyword evidence="11" id="KW-1185">Reference proteome</keyword>
<keyword evidence="7" id="KW-0539">Nucleus</keyword>
<feature type="compositionally biased region" description="Basic and acidic residues" evidence="8">
    <location>
        <begin position="531"/>
        <end position="547"/>
    </location>
</feature>
<gene>
    <name evidence="10" type="ORF">Bpfe_020428</name>
</gene>
<proteinExistence type="inferred from homology"/>
<dbReference type="Proteomes" id="UP001233172">
    <property type="component" value="Unassembled WGS sequence"/>
</dbReference>
<dbReference type="GO" id="GO:0030496">
    <property type="term" value="C:midbody"/>
    <property type="evidence" value="ECO:0007669"/>
    <property type="project" value="TreeGrafter"/>
</dbReference>
<feature type="compositionally biased region" description="Polar residues" evidence="8">
    <location>
        <begin position="498"/>
        <end position="512"/>
    </location>
</feature>
<keyword evidence="4" id="KW-0963">Cytoplasm</keyword>
<reference evidence="10" key="2">
    <citation type="submission" date="2023-04" db="EMBL/GenBank/DDBJ databases">
        <authorList>
            <person name="Bu L."/>
            <person name="Lu L."/>
            <person name="Laidemitt M.R."/>
            <person name="Zhang S.M."/>
            <person name="Mutuku M."/>
            <person name="Mkoji G."/>
            <person name="Steinauer M."/>
            <person name="Loker E.S."/>
        </authorList>
    </citation>
    <scope>NUCLEOTIDE SEQUENCE</scope>
    <source>
        <strain evidence="10">KasaAsao</strain>
        <tissue evidence="10">Whole Snail</tissue>
    </source>
</reference>
<evidence type="ECO:0000259" key="9">
    <source>
        <dbReference type="Pfam" id="PF03941"/>
    </source>
</evidence>
<feature type="region of interest" description="Disordered" evidence="8">
    <location>
        <begin position="877"/>
        <end position="902"/>
    </location>
</feature>
<dbReference type="GO" id="GO:0051310">
    <property type="term" value="P:metaphase chromosome alignment"/>
    <property type="evidence" value="ECO:0007669"/>
    <property type="project" value="TreeGrafter"/>
</dbReference>
<evidence type="ECO:0000256" key="1">
    <source>
        <dbReference type="ARBA" id="ARBA00004123"/>
    </source>
</evidence>
<feature type="region of interest" description="Disordered" evidence="8">
    <location>
        <begin position="446"/>
        <end position="550"/>
    </location>
</feature>
<dbReference type="Gene3D" id="1.20.5.2230">
    <property type="match status" value="1"/>
</dbReference>
<comment type="caution">
    <text evidence="10">The sequence shown here is derived from an EMBL/GenBank/DDBJ whole genome shotgun (WGS) entry which is preliminary data.</text>
</comment>
<reference evidence="10" key="1">
    <citation type="journal article" date="2023" name="PLoS Negl. Trop. Dis.">
        <title>A genome sequence for Biomphalaria pfeifferi, the major vector snail for the human-infecting parasite Schistosoma mansoni.</title>
        <authorList>
            <person name="Bu L."/>
            <person name="Lu L."/>
            <person name="Laidemitt M.R."/>
            <person name="Zhang S.M."/>
            <person name="Mutuku M."/>
            <person name="Mkoji G."/>
            <person name="Steinauer M."/>
            <person name="Loker E.S."/>
        </authorList>
    </citation>
    <scope>NUCLEOTIDE SEQUENCE</scope>
    <source>
        <strain evidence="10">KasaAsao</strain>
    </source>
</reference>
<feature type="compositionally biased region" description="Basic and acidic residues" evidence="8">
    <location>
        <begin position="764"/>
        <end position="775"/>
    </location>
</feature>
<feature type="compositionally biased region" description="Basic and acidic residues" evidence="8">
    <location>
        <begin position="455"/>
        <end position="472"/>
    </location>
</feature>
<feature type="compositionally biased region" description="Basic and acidic residues" evidence="8">
    <location>
        <begin position="111"/>
        <end position="122"/>
    </location>
</feature>
<dbReference type="GO" id="GO:0000281">
    <property type="term" value="P:mitotic cytokinesis"/>
    <property type="evidence" value="ECO:0007669"/>
    <property type="project" value="TreeGrafter"/>
</dbReference>
<organism evidence="10 11">
    <name type="scientific">Biomphalaria pfeifferi</name>
    <name type="common">Bloodfluke planorb</name>
    <name type="synonym">Freshwater snail</name>
    <dbReference type="NCBI Taxonomy" id="112525"/>
    <lineage>
        <taxon>Eukaryota</taxon>
        <taxon>Metazoa</taxon>
        <taxon>Spiralia</taxon>
        <taxon>Lophotrochozoa</taxon>
        <taxon>Mollusca</taxon>
        <taxon>Gastropoda</taxon>
        <taxon>Heterobranchia</taxon>
        <taxon>Euthyneura</taxon>
        <taxon>Panpulmonata</taxon>
        <taxon>Hygrophila</taxon>
        <taxon>Lymnaeoidea</taxon>
        <taxon>Planorbidae</taxon>
        <taxon>Biomphalaria</taxon>
    </lineage>
</organism>
<dbReference type="GO" id="GO:0032133">
    <property type="term" value="C:chromosome passenger complex"/>
    <property type="evidence" value="ECO:0007669"/>
    <property type="project" value="TreeGrafter"/>
</dbReference>
<evidence type="ECO:0000256" key="4">
    <source>
        <dbReference type="ARBA" id="ARBA00022490"/>
    </source>
</evidence>
<dbReference type="GO" id="GO:0005634">
    <property type="term" value="C:nucleus"/>
    <property type="evidence" value="ECO:0007669"/>
    <property type="project" value="UniProtKB-SubCell"/>
</dbReference>
<evidence type="ECO:0000256" key="2">
    <source>
        <dbReference type="ARBA" id="ARBA00004186"/>
    </source>
</evidence>
<dbReference type="GO" id="GO:1990385">
    <property type="term" value="C:meiotic spindle midzone"/>
    <property type="evidence" value="ECO:0007669"/>
    <property type="project" value="TreeGrafter"/>
</dbReference>
<evidence type="ECO:0000256" key="6">
    <source>
        <dbReference type="ARBA" id="ARBA00023212"/>
    </source>
</evidence>
<dbReference type="Pfam" id="PF03941">
    <property type="entry name" value="INCENP_ARK-bind"/>
    <property type="match status" value="1"/>
</dbReference>
<dbReference type="InterPro" id="IPR005635">
    <property type="entry name" value="Inner_centromere_prot_ARK-bd"/>
</dbReference>